<evidence type="ECO:0000259" key="12">
    <source>
        <dbReference type="PROSITE" id="PS50262"/>
    </source>
</evidence>
<dbReference type="Ensembl" id="ENSLLET00000013616.1">
    <property type="protein sequence ID" value="ENSLLEP00000013101.1"/>
    <property type="gene ID" value="ENSLLEG00000008276.1"/>
</dbReference>
<dbReference type="OrthoDB" id="9606139at2759"/>
<dbReference type="PANTHER" id="PTHR24062">
    <property type="entry name" value="VOMERONASAL TYPE-1 RECEPTOR"/>
    <property type="match status" value="1"/>
</dbReference>
<dbReference type="Gene3D" id="1.20.1070.10">
    <property type="entry name" value="Rhodopsin 7-helix transmembrane proteins"/>
    <property type="match status" value="1"/>
</dbReference>
<dbReference type="PROSITE" id="PS50262">
    <property type="entry name" value="G_PROTEIN_RECEP_F1_2"/>
    <property type="match status" value="1"/>
</dbReference>
<dbReference type="GO" id="GO:0019236">
    <property type="term" value="P:response to pheromone"/>
    <property type="evidence" value="ECO:0007669"/>
    <property type="project" value="UniProtKB-KW"/>
</dbReference>
<keyword evidence="7 11" id="KW-0297">G-protein coupled receptor</keyword>
<feature type="transmembrane region" description="Helical" evidence="11">
    <location>
        <begin position="136"/>
        <end position="157"/>
    </location>
</feature>
<evidence type="ECO:0000256" key="5">
    <source>
        <dbReference type="ARBA" id="ARBA00022692"/>
    </source>
</evidence>
<dbReference type="AlphaFoldDB" id="A0A8C5MDQ4"/>
<feature type="domain" description="G-protein coupled receptors family 1 profile" evidence="12">
    <location>
        <begin position="29"/>
        <end position="291"/>
    </location>
</feature>
<evidence type="ECO:0000256" key="7">
    <source>
        <dbReference type="ARBA" id="ARBA00023040"/>
    </source>
</evidence>
<keyword evidence="3 11" id="KW-1003">Cell membrane</keyword>
<feature type="transmembrane region" description="Helical" evidence="11">
    <location>
        <begin position="242"/>
        <end position="263"/>
    </location>
</feature>
<keyword evidence="9 11" id="KW-0675">Receptor</keyword>
<feature type="transmembrane region" description="Helical" evidence="11">
    <location>
        <begin position="275"/>
        <end position="298"/>
    </location>
</feature>
<evidence type="ECO:0000256" key="9">
    <source>
        <dbReference type="ARBA" id="ARBA00023170"/>
    </source>
</evidence>
<evidence type="ECO:0000256" key="10">
    <source>
        <dbReference type="ARBA" id="ARBA00023224"/>
    </source>
</evidence>
<feature type="transmembrane region" description="Helical" evidence="11">
    <location>
        <begin position="197"/>
        <end position="215"/>
    </location>
</feature>
<evidence type="ECO:0000256" key="2">
    <source>
        <dbReference type="ARBA" id="ARBA00010663"/>
    </source>
</evidence>
<reference evidence="13" key="2">
    <citation type="submission" date="2025-09" db="UniProtKB">
        <authorList>
            <consortium name="Ensembl"/>
        </authorList>
    </citation>
    <scope>IDENTIFICATION</scope>
</reference>
<organism evidence="13 14">
    <name type="scientific">Leptobrachium leishanense</name>
    <name type="common">Leishan spiny toad</name>
    <dbReference type="NCBI Taxonomy" id="445787"/>
    <lineage>
        <taxon>Eukaryota</taxon>
        <taxon>Metazoa</taxon>
        <taxon>Chordata</taxon>
        <taxon>Craniata</taxon>
        <taxon>Vertebrata</taxon>
        <taxon>Euteleostomi</taxon>
        <taxon>Amphibia</taxon>
        <taxon>Batrachia</taxon>
        <taxon>Anura</taxon>
        <taxon>Pelobatoidea</taxon>
        <taxon>Megophryidae</taxon>
        <taxon>Leptobrachium</taxon>
    </lineage>
</organism>
<keyword evidence="6 11" id="KW-1133">Transmembrane helix</keyword>
<keyword evidence="4 11" id="KW-0589">Pheromone response</keyword>
<keyword evidence="10 11" id="KW-0807">Transducer</keyword>
<dbReference type="Pfam" id="PF03402">
    <property type="entry name" value="V1R"/>
    <property type="match status" value="1"/>
</dbReference>
<dbReference type="GeneTree" id="ENSGT01030000234553"/>
<evidence type="ECO:0000256" key="8">
    <source>
        <dbReference type="ARBA" id="ARBA00023136"/>
    </source>
</evidence>
<feature type="transmembrane region" description="Helical" evidence="11">
    <location>
        <begin position="14"/>
        <end position="35"/>
    </location>
</feature>
<dbReference type="SUPFAM" id="SSF81321">
    <property type="entry name" value="Family A G protein-coupled receptor-like"/>
    <property type="match status" value="1"/>
</dbReference>
<evidence type="ECO:0000313" key="14">
    <source>
        <dbReference type="Proteomes" id="UP000694569"/>
    </source>
</evidence>
<evidence type="ECO:0000256" key="3">
    <source>
        <dbReference type="ARBA" id="ARBA00022475"/>
    </source>
</evidence>
<evidence type="ECO:0000313" key="13">
    <source>
        <dbReference type="Ensembl" id="ENSLLEP00000013101.1"/>
    </source>
</evidence>
<dbReference type="GO" id="GO:0005886">
    <property type="term" value="C:plasma membrane"/>
    <property type="evidence" value="ECO:0007669"/>
    <property type="project" value="UniProtKB-SubCell"/>
</dbReference>
<protein>
    <recommendedName>
        <fullName evidence="11">Vomeronasal type-1 receptor</fullName>
    </recommendedName>
</protein>
<dbReference type="InterPro" id="IPR004072">
    <property type="entry name" value="Vmron_rcpt_1"/>
</dbReference>
<dbReference type="GO" id="GO:0016503">
    <property type="term" value="F:pheromone receptor activity"/>
    <property type="evidence" value="ECO:0007669"/>
    <property type="project" value="InterPro"/>
</dbReference>
<keyword evidence="14" id="KW-1185">Reference proteome</keyword>
<comment type="subcellular location">
    <subcellularLocation>
        <location evidence="1 11">Cell membrane</location>
        <topology evidence="1 11">Multi-pass membrane protein</topology>
    </subcellularLocation>
</comment>
<name>A0A8C5MDQ4_9ANUR</name>
<keyword evidence="8 11" id="KW-0472">Membrane</keyword>
<keyword evidence="5 11" id="KW-0812">Transmembrane</keyword>
<accession>A0A8C5MDQ4</accession>
<evidence type="ECO:0000256" key="6">
    <source>
        <dbReference type="ARBA" id="ARBA00022989"/>
    </source>
</evidence>
<proteinExistence type="inferred from homology"/>
<dbReference type="InterPro" id="IPR017452">
    <property type="entry name" value="GPCR_Rhodpsn_7TM"/>
</dbReference>
<feature type="transmembrane region" description="Helical" evidence="11">
    <location>
        <begin position="47"/>
        <end position="67"/>
    </location>
</feature>
<evidence type="ECO:0000256" key="11">
    <source>
        <dbReference type="RuleBase" id="RU364061"/>
    </source>
</evidence>
<comment type="similarity">
    <text evidence="2 11">Belongs to the G-protein coupled receptor 1 family.</text>
</comment>
<dbReference type="Proteomes" id="UP000694569">
    <property type="component" value="Unplaced"/>
</dbReference>
<evidence type="ECO:0000256" key="4">
    <source>
        <dbReference type="ARBA" id="ARBA00022507"/>
    </source>
</evidence>
<sequence>DCSMNALQCTFMRFSPIGFIPLVVIGVPGNVYIIVKFMFIRLVEKKLLPTNMILMALALVNLFLLLARSIPQYMYVMFLEHLLGDAHCKLIVYSYRVCRGTSISFTSLLSCHQCILIAPVNKLWAYFKQKLAQKMVLIIVVILFINLFLYSSSLAYAHAKKNSTYTPFTLRLITCHTDFLTYTSFFLNGTLLAIKDFLLVGLMTLASSYMVNLLLRHQQAIKGIRSSDNGQTRSKEYKASRAVISLVVLYVVLYGFDNSLWFYSMFHVQPDLNDARIVLACSYAALSPVLMIATHSKLRLSNCSSRKMLLGSQICNC</sequence>
<evidence type="ECO:0000256" key="1">
    <source>
        <dbReference type="ARBA" id="ARBA00004651"/>
    </source>
</evidence>
<reference evidence="13" key="1">
    <citation type="submission" date="2025-08" db="UniProtKB">
        <authorList>
            <consortium name="Ensembl"/>
        </authorList>
    </citation>
    <scope>IDENTIFICATION</scope>
</reference>